<sequence length="66" mass="7406">MNSMIKNFSFLLSVKTWFEPIVFPGSLAVLKSRGEAGRLASLGGQFVLNFRGKNELAILKEEKKNF</sequence>
<organism evidence="1 2">
    <name type="scientific">Candidatus Giovannonibacteria bacterium GW2011_GWA2_44_26</name>
    <dbReference type="NCBI Taxonomy" id="1618648"/>
    <lineage>
        <taxon>Bacteria</taxon>
        <taxon>Candidatus Giovannoniibacteriota</taxon>
    </lineage>
</organism>
<dbReference type="Proteomes" id="UP000033945">
    <property type="component" value="Unassembled WGS sequence"/>
</dbReference>
<gene>
    <name evidence="1" type="ORF">UW55_C0048G0003</name>
</gene>
<evidence type="ECO:0000313" key="1">
    <source>
        <dbReference type="EMBL" id="KKT60625.1"/>
    </source>
</evidence>
<dbReference type="EMBL" id="LCIT01000048">
    <property type="protein sequence ID" value="KKT60625.1"/>
    <property type="molecule type" value="Genomic_DNA"/>
</dbReference>
<proteinExistence type="predicted"/>
<name>A0A0G1INC8_9BACT</name>
<dbReference type="AlphaFoldDB" id="A0A0G1INC8"/>
<accession>A0A0G1INC8</accession>
<evidence type="ECO:0000313" key="2">
    <source>
        <dbReference type="Proteomes" id="UP000033945"/>
    </source>
</evidence>
<comment type="caution">
    <text evidence="1">The sequence shown here is derived from an EMBL/GenBank/DDBJ whole genome shotgun (WGS) entry which is preliminary data.</text>
</comment>
<reference evidence="1 2" key="1">
    <citation type="journal article" date="2015" name="Nature">
        <title>rRNA introns, odd ribosomes, and small enigmatic genomes across a large radiation of phyla.</title>
        <authorList>
            <person name="Brown C.T."/>
            <person name="Hug L.A."/>
            <person name="Thomas B.C."/>
            <person name="Sharon I."/>
            <person name="Castelle C.J."/>
            <person name="Singh A."/>
            <person name="Wilkins M.J."/>
            <person name="Williams K.H."/>
            <person name="Banfield J.F."/>
        </authorList>
    </citation>
    <scope>NUCLEOTIDE SEQUENCE [LARGE SCALE GENOMIC DNA]</scope>
</reference>
<protein>
    <submittedName>
        <fullName evidence="1">Uncharacterized protein</fullName>
    </submittedName>
</protein>